<accession>A0A4C1YYU1</accession>
<proteinExistence type="predicted"/>
<keyword evidence="3" id="KW-1185">Reference proteome</keyword>
<dbReference type="Proteomes" id="UP000299102">
    <property type="component" value="Unassembled WGS sequence"/>
</dbReference>
<reference evidence="2 3" key="1">
    <citation type="journal article" date="2019" name="Commun. Biol.">
        <title>The bagworm genome reveals a unique fibroin gene that provides high tensile strength.</title>
        <authorList>
            <person name="Kono N."/>
            <person name="Nakamura H."/>
            <person name="Ohtoshi R."/>
            <person name="Tomita M."/>
            <person name="Numata K."/>
            <person name="Arakawa K."/>
        </authorList>
    </citation>
    <scope>NUCLEOTIDE SEQUENCE [LARGE SCALE GENOMIC DNA]</scope>
</reference>
<evidence type="ECO:0000313" key="2">
    <source>
        <dbReference type="EMBL" id="GBP81651.1"/>
    </source>
</evidence>
<feature type="compositionally biased region" description="Low complexity" evidence="1">
    <location>
        <begin position="104"/>
        <end position="116"/>
    </location>
</feature>
<evidence type="ECO:0000256" key="1">
    <source>
        <dbReference type="SAM" id="MobiDB-lite"/>
    </source>
</evidence>
<comment type="caution">
    <text evidence="2">The sequence shown here is derived from an EMBL/GenBank/DDBJ whole genome shotgun (WGS) entry which is preliminary data.</text>
</comment>
<dbReference type="EMBL" id="BGZK01001523">
    <property type="protein sequence ID" value="GBP81651.1"/>
    <property type="molecule type" value="Genomic_DNA"/>
</dbReference>
<feature type="compositionally biased region" description="Basic and acidic residues" evidence="1">
    <location>
        <begin position="125"/>
        <end position="136"/>
    </location>
</feature>
<organism evidence="2 3">
    <name type="scientific">Eumeta variegata</name>
    <name type="common">Bagworm moth</name>
    <name type="synonym">Eumeta japonica</name>
    <dbReference type="NCBI Taxonomy" id="151549"/>
    <lineage>
        <taxon>Eukaryota</taxon>
        <taxon>Metazoa</taxon>
        <taxon>Ecdysozoa</taxon>
        <taxon>Arthropoda</taxon>
        <taxon>Hexapoda</taxon>
        <taxon>Insecta</taxon>
        <taxon>Pterygota</taxon>
        <taxon>Neoptera</taxon>
        <taxon>Endopterygota</taxon>
        <taxon>Lepidoptera</taxon>
        <taxon>Glossata</taxon>
        <taxon>Ditrysia</taxon>
        <taxon>Tineoidea</taxon>
        <taxon>Psychidae</taxon>
        <taxon>Oiketicinae</taxon>
        <taxon>Eumeta</taxon>
    </lineage>
</organism>
<evidence type="ECO:0000313" key="3">
    <source>
        <dbReference type="Proteomes" id="UP000299102"/>
    </source>
</evidence>
<dbReference type="AlphaFoldDB" id="A0A4C1YYU1"/>
<gene>
    <name evidence="2" type="ORF">EVAR_28740_1</name>
</gene>
<protein>
    <submittedName>
        <fullName evidence="2">Uncharacterized protein</fullName>
    </submittedName>
</protein>
<feature type="region of interest" description="Disordered" evidence="1">
    <location>
        <begin position="104"/>
        <end position="136"/>
    </location>
</feature>
<sequence length="136" mass="15473">MNKHALHYAAKSRRISIARRLSRYARWVVQRAKRPKHRPPVSRRYICNSRPALSSSPVRLSQEGVELLMSFVAVRQNFRLTHGGVFPVSERLRPCAFRVAAHSSRYMSSSSSSSSSLNLQPVAMTERDKSRYTEGA</sequence>
<name>A0A4C1YYU1_EUMVA</name>